<dbReference type="PANTHER" id="PTHR43840">
    <property type="entry name" value="MITOCHONDRIAL METAL TRANSPORTER 1-RELATED"/>
    <property type="match status" value="1"/>
</dbReference>
<feature type="domain" description="Cation efflux protein transmembrane" evidence="9">
    <location>
        <begin position="69"/>
        <end position="257"/>
    </location>
</feature>
<feature type="transmembrane region" description="Helical" evidence="8">
    <location>
        <begin position="93"/>
        <end position="114"/>
    </location>
</feature>
<dbReference type="Proteomes" id="UP000218231">
    <property type="component" value="Unassembled WGS sequence"/>
</dbReference>
<dbReference type="GO" id="GO:0016020">
    <property type="term" value="C:membrane"/>
    <property type="evidence" value="ECO:0007669"/>
    <property type="project" value="InterPro"/>
</dbReference>
<evidence type="ECO:0000256" key="1">
    <source>
        <dbReference type="ARBA" id="ARBA00004127"/>
    </source>
</evidence>
<dbReference type="PANTHER" id="PTHR43840:SF8">
    <property type="entry name" value="CATION EFFLUX PROTEIN CYTOPLASMIC DOMAIN-CONTAINING PROTEIN"/>
    <property type="match status" value="1"/>
</dbReference>
<dbReference type="InterPro" id="IPR050291">
    <property type="entry name" value="CDF_Transporter"/>
</dbReference>
<evidence type="ECO:0000256" key="5">
    <source>
        <dbReference type="ARBA" id="ARBA00022989"/>
    </source>
</evidence>
<name>A0A2A2K3U0_9BILA</name>
<dbReference type="InterPro" id="IPR027469">
    <property type="entry name" value="Cation_efflux_TMD_sf"/>
</dbReference>
<proteinExistence type="inferred from homology"/>
<dbReference type="GO" id="GO:0008324">
    <property type="term" value="F:monoatomic cation transmembrane transporter activity"/>
    <property type="evidence" value="ECO:0007669"/>
    <property type="project" value="InterPro"/>
</dbReference>
<evidence type="ECO:0000256" key="7">
    <source>
        <dbReference type="ARBA" id="ARBA00023136"/>
    </source>
</evidence>
<feature type="transmembrane region" description="Helical" evidence="8">
    <location>
        <begin position="232"/>
        <end position="249"/>
    </location>
</feature>
<evidence type="ECO:0000256" key="4">
    <source>
        <dbReference type="ARBA" id="ARBA00022692"/>
    </source>
</evidence>
<comment type="subcellular location">
    <subcellularLocation>
        <location evidence="1">Endomembrane system</location>
        <topology evidence="1">Multi-pass membrane protein</topology>
    </subcellularLocation>
</comment>
<keyword evidence="3" id="KW-0813">Transport</keyword>
<dbReference type="Pfam" id="PF01545">
    <property type="entry name" value="Cation_efflux"/>
    <property type="match status" value="1"/>
</dbReference>
<dbReference type="FunFam" id="1.20.1510.10:FF:000005">
    <property type="entry name" value="Putative Cation diffusion facilitator 1"/>
    <property type="match status" value="1"/>
</dbReference>
<feature type="transmembrane region" description="Helical" evidence="8">
    <location>
        <begin position="172"/>
        <end position="189"/>
    </location>
</feature>
<dbReference type="Gene3D" id="3.30.70.1350">
    <property type="entry name" value="Cation efflux protein, cytoplasmic domain"/>
    <property type="match status" value="1"/>
</dbReference>
<sequence length="346" mass="39461">MQFSSLLQMWEGKKREMRLKKFYARQQDLVDSWKADEEMLKVEMEARDHEGEQNVKAGIVFLFRTYSSIVLCINVVLIIGKIAAAILSHSLSVIASVVDSGMDILAGMVLYFTCRAIENHNKHHYPVGLNRLEPLATIVFGMVMIFANLIVYEEAISGCISGDLHPVVDIETLVILCINFGIKLVLYLICRVRKSQACQVLAIDQRNDCVTNLVALAGAYIGHRWWKYSDPIGAFLVSGFVIFTWLQQIREQVPMLIGKSASPDFIHRIINVSITHDERIHNLDMIYVYHLGANFLVELHIVLDKELPLKDAHDISESLQTKLERLPYVERAFVHCDYEFDGDEHL</sequence>
<dbReference type="SUPFAM" id="SSF160240">
    <property type="entry name" value="Cation efflux protein cytoplasmic domain-like"/>
    <property type="match status" value="1"/>
</dbReference>
<keyword evidence="7 8" id="KW-0472">Membrane</keyword>
<feature type="transmembrane region" description="Helical" evidence="8">
    <location>
        <begin position="66"/>
        <end position="87"/>
    </location>
</feature>
<organism evidence="11 12">
    <name type="scientific">Diploscapter pachys</name>
    <dbReference type="NCBI Taxonomy" id="2018661"/>
    <lineage>
        <taxon>Eukaryota</taxon>
        <taxon>Metazoa</taxon>
        <taxon>Ecdysozoa</taxon>
        <taxon>Nematoda</taxon>
        <taxon>Chromadorea</taxon>
        <taxon>Rhabditida</taxon>
        <taxon>Rhabditina</taxon>
        <taxon>Rhabditomorpha</taxon>
        <taxon>Rhabditoidea</taxon>
        <taxon>Rhabditidae</taxon>
        <taxon>Diploscapter</taxon>
    </lineage>
</organism>
<dbReference type="InterPro" id="IPR027470">
    <property type="entry name" value="Cation_efflux_CTD"/>
</dbReference>
<dbReference type="AlphaFoldDB" id="A0A2A2K3U0"/>
<evidence type="ECO:0000259" key="10">
    <source>
        <dbReference type="Pfam" id="PF16916"/>
    </source>
</evidence>
<keyword evidence="5 8" id="KW-1133">Transmembrane helix</keyword>
<dbReference type="Gene3D" id="1.20.1510.10">
    <property type="entry name" value="Cation efflux protein transmembrane domain"/>
    <property type="match status" value="1"/>
</dbReference>
<evidence type="ECO:0000256" key="3">
    <source>
        <dbReference type="ARBA" id="ARBA00022448"/>
    </source>
</evidence>
<dbReference type="Pfam" id="PF16916">
    <property type="entry name" value="ZT_dimer"/>
    <property type="match status" value="1"/>
</dbReference>
<keyword evidence="12" id="KW-1185">Reference proteome</keyword>
<feature type="domain" description="Cation efflux protein cytoplasmic" evidence="10">
    <location>
        <begin position="264"/>
        <end position="337"/>
    </location>
</feature>
<dbReference type="SUPFAM" id="SSF161111">
    <property type="entry name" value="Cation efflux protein transmembrane domain-like"/>
    <property type="match status" value="1"/>
</dbReference>
<accession>A0A2A2K3U0</accession>
<evidence type="ECO:0000256" key="8">
    <source>
        <dbReference type="SAM" id="Phobius"/>
    </source>
</evidence>
<keyword evidence="6" id="KW-0406">Ion transport</keyword>
<keyword evidence="4 8" id="KW-0812">Transmembrane</keyword>
<dbReference type="GO" id="GO:0012505">
    <property type="term" value="C:endomembrane system"/>
    <property type="evidence" value="ECO:0007669"/>
    <property type="project" value="UniProtKB-SubCell"/>
</dbReference>
<evidence type="ECO:0000313" key="12">
    <source>
        <dbReference type="Proteomes" id="UP000218231"/>
    </source>
</evidence>
<comment type="caution">
    <text evidence="11">The sequence shown here is derived from an EMBL/GenBank/DDBJ whole genome shotgun (WGS) entry which is preliminary data.</text>
</comment>
<dbReference type="FunFam" id="3.30.70.1350:FF:000001">
    <property type="entry name" value="Metal tolerance protein 11"/>
    <property type="match status" value="1"/>
</dbReference>
<dbReference type="InterPro" id="IPR058533">
    <property type="entry name" value="Cation_efflux_TM"/>
</dbReference>
<evidence type="ECO:0000256" key="2">
    <source>
        <dbReference type="ARBA" id="ARBA00008873"/>
    </source>
</evidence>
<reference evidence="11 12" key="1">
    <citation type="journal article" date="2017" name="Curr. Biol.">
        <title>Genome architecture and evolution of a unichromosomal asexual nematode.</title>
        <authorList>
            <person name="Fradin H."/>
            <person name="Zegar C."/>
            <person name="Gutwein M."/>
            <person name="Lucas J."/>
            <person name="Kovtun M."/>
            <person name="Corcoran D."/>
            <person name="Baugh L.R."/>
            <person name="Kiontke K."/>
            <person name="Gunsalus K."/>
            <person name="Fitch D.H."/>
            <person name="Piano F."/>
        </authorList>
    </citation>
    <scope>NUCLEOTIDE SEQUENCE [LARGE SCALE GENOMIC DNA]</scope>
    <source>
        <strain evidence="11">PF1309</strain>
    </source>
</reference>
<evidence type="ECO:0000259" key="9">
    <source>
        <dbReference type="Pfam" id="PF01545"/>
    </source>
</evidence>
<dbReference type="InterPro" id="IPR036837">
    <property type="entry name" value="Cation_efflux_CTD_sf"/>
</dbReference>
<dbReference type="EMBL" id="LIAE01009723">
    <property type="protein sequence ID" value="PAV68598.1"/>
    <property type="molecule type" value="Genomic_DNA"/>
</dbReference>
<dbReference type="InterPro" id="IPR002524">
    <property type="entry name" value="Cation_efflux"/>
</dbReference>
<dbReference type="NCBIfam" id="TIGR01297">
    <property type="entry name" value="CDF"/>
    <property type="match status" value="1"/>
</dbReference>
<protein>
    <submittedName>
        <fullName evidence="11">Uncharacterized protein</fullName>
    </submittedName>
</protein>
<comment type="similarity">
    <text evidence="2">Belongs to the cation diffusion facilitator (CDF) transporter (TC 2.A.4) family. SLC30A subfamily.</text>
</comment>
<dbReference type="OrthoDB" id="78296at2759"/>
<feature type="transmembrane region" description="Helical" evidence="8">
    <location>
        <begin position="135"/>
        <end position="152"/>
    </location>
</feature>
<evidence type="ECO:0000313" key="11">
    <source>
        <dbReference type="EMBL" id="PAV68598.1"/>
    </source>
</evidence>
<evidence type="ECO:0000256" key="6">
    <source>
        <dbReference type="ARBA" id="ARBA00023065"/>
    </source>
</evidence>
<gene>
    <name evidence="11" type="ORF">WR25_09438</name>
</gene>